<dbReference type="InterPro" id="IPR023753">
    <property type="entry name" value="FAD/NAD-binding_dom"/>
</dbReference>
<evidence type="ECO:0000256" key="5">
    <source>
        <dbReference type="ARBA" id="ARBA00023002"/>
    </source>
</evidence>
<dbReference type="InterPro" id="IPR036188">
    <property type="entry name" value="FAD/NAD-bd_sf"/>
</dbReference>
<name>A0ABD5VJ86_9EURY</name>
<keyword evidence="5 8" id="KW-0560">Oxidoreductase</keyword>
<feature type="compositionally biased region" description="Acidic residues" evidence="6">
    <location>
        <begin position="211"/>
        <end position="233"/>
    </location>
</feature>
<evidence type="ECO:0000256" key="3">
    <source>
        <dbReference type="ARBA" id="ARBA00022630"/>
    </source>
</evidence>
<proteinExistence type="inferred from homology"/>
<organism evidence="8 9">
    <name type="scientific">Halorubellus litoreus</name>
    <dbReference type="NCBI Taxonomy" id="755308"/>
    <lineage>
        <taxon>Archaea</taxon>
        <taxon>Methanobacteriati</taxon>
        <taxon>Methanobacteriota</taxon>
        <taxon>Stenosarchaea group</taxon>
        <taxon>Halobacteria</taxon>
        <taxon>Halobacteriales</taxon>
        <taxon>Halorubellaceae</taxon>
        <taxon>Halorubellus</taxon>
    </lineage>
</organism>
<dbReference type="Proteomes" id="UP001596395">
    <property type="component" value="Unassembled WGS sequence"/>
</dbReference>
<keyword evidence="9" id="KW-1185">Reference proteome</keyword>
<feature type="compositionally biased region" description="Acidic residues" evidence="6">
    <location>
        <begin position="172"/>
        <end position="185"/>
    </location>
</feature>
<comment type="similarity">
    <text evidence="2">Belongs to the NADH dehydrogenase family.</text>
</comment>
<dbReference type="AlphaFoldDB" id="A0ABD5VJ86"/>
<evidence type="ECO:0000313" key="8">
    <source>
        <dbReference type="EMBL" id="MFC6955131.1"/>
    </source>
</evidence>
<protein>
    <submittedName>
        <fullName evidence="8">NAD(P)/FAD-dependent oxidoreductase</fullName>
        <ecNumber evidence="8">1.6.5.-</ecNumber>
    </submittedName>
</protein>
<sequence length="450" mass="46984">MRVLVLGAGYAGVALTRKLERTLDDDVDVVVVDDTGTHVVQHEVHRVIRKPRVADHITLDLHDLFDRAEVREGTVVDVDTDANEVTLADDTVLTYDVGAVCLGSETAYYDLPGVREHAIPCKRVSHAETIRESVLDAIESGGRAIVGGAGLSGVQVAGELAALRDAHTDPSPTDDSDPSLTDDTDPVQVSIDDANDPTEDLETDAPAADDPAADDATADDTAADDLGPEAASADDFEVTVLEMRPSVAPGFPENFQTAVHDALEDAGVDVRTNAAVAEATADAVVLEDGTRIEYDTFVWTGGIAGPEATDGDRVDARADLRVGGDTFVVGDAGRVVDADGEAVPASAQSAIREARVAAANVAALVEHRRTSEPGDFEPRMKRFEFDSPGWLVSIGNGAVAQVGPTVITGRAAVALKASVGAGYLSGIGELQNATDLVNDELDLDPGHDDA</sequence>
<keyword evidence="4" id="KW-0274">FAD</keyword>
<evidence type="ECO:0000313" key="9">
    <source>
        <dbReference type="Proteomes" id="UP001596395"/>
    </source>
</evidence>
<feature type="domain" description="FAD/NAD(P)-binding" evidence="7">
    <location>
        <begin position="1"/>
        <end position="304"/>
    </location>
</feature>
<dbReference type="EMBL" id="JBHSXN010000005">
    <property type="protein sequence ID" value="MFC6955131.1"/>
    <property type="molecule type" value="Genomic_DNA"/>
</dbReference>
<dbReference type="InterPro" id="IPR051169">
    <property type="entry name" value="NADH-Q_oxidoreductase"/>
</dbReference>
<dbReference type="RefSeq" id="WP_336352068.1">
    <property type="nucleotide sequence ID" value="NZ_JAZAQL010000005.1"/>
</dbReference>
<dbReference type="EC" id="1.6.5.-" evidence="8"/>
<dbReference type="Gene3D" id="3.50.50.100">
    <property type="match status" value="2"/>
</dbReference>
<dbReference type="GO" id="GO:0016491">
    <property type="term" value="F:oxidoreductase activity"/>
    <property type="evidence" value="ECO:0007669"/>
    <property type="project" value="UniProtKB-KW"/>
</dbReference>
<feature type="region of interest" description="Disordered" evidence="6">
    <location>
        <begin position="166"/>
        <end position="233"/>
    </location>
</feature>
<comment type="cofactor">
    <cofactor evidence="1">
        <name>FAD</name>
        <dbReference type="ChEBI" id="CHEBI:57692"/>
    </cofactor>
</comment>
<feature type="compositionally biased region" description="Acidic residues" evidence="6">
    <location>
        <begin position="193"/>
        <end position="203"/>
    </location>
</feature>
<gene>
    <name evidence="8" type="ORF">ACFQGB_19895</name>
</gene>
<evidence type="ECO:0000256" key="6">
    <source>
        <dbReference type="SAM" id="MobiDB-lite"/>
    </source>
</evidence>
<accession>A0ABD5VJ86</accession>
<comment type="caution">
    <text evidence="8">The sequence shown here is derived from an EMBL/GenBank/DDBJ whole genome shotgun (WGS) entry which is preliminary data.</text>
</comment>
<dbReference type="PANTHER" id="PTHR42913">
    <property type="entry name" value="APOPTOSIS-INDUCING FACTOR 1"/>
    <property type="match status" value="1"/>
</dbReference>
<keyword evidence="3" id="KW-0285">Flavoprotein</keyword>
<evidence type="ECO:0000256" key="2">
    <source>
        <dbReference type="ARBA" id="ARBA00005272"/>
    </source>
</evidence>
<evidence type="ECO:0000259" key="7">
    <source>
        <dbReference type="Pfam" id="PF07992"/>
    </source>
</evidence>
<dbReference type="Pfam" id="PF07992">
    <property type="entry name" value="Pyr_redox_2"/>
    <property type="match status" value="1"/>
</dbReference>
<dbReference type="SUPFAM" id="SSF51905">
    <property type="entry name" value="FAD/NAD(P)-binding domain"/>
    <property type="match status" value="1"/>
</dbReference>
<dbReference type="PANTHER" id="PTHR42913:SF3">
    <property type="entry name" value="64 KDA MITOCHONDRIAL NADH DEHYDROGENASE (EUROFUNG)"/>
    <property type="match status" value="1"/>
</dbReference>
<evidence type="ECO:0000256" key="1">
    <source>
        <dbReference type="ARBA" id="ARBA00001974"/>
    </source>
</evidence>
<evidence type="ECO:0000256" key="4">
    <source>
        <dbReference type="ARBA" id="ARBA00022827"/>
    </source>
</evidence>
<reference evidence="8 9" key="1">
    <citation type="journal article" date="2019" name="Int. J. Syst. Evol. Microbiol.">
        <title>The Global Catalogue of Microorganisms (GCM) 10K type strain sequencing project: providing services to taxonomists for standard genome sequencing and annotation.</title>
        <authorList>
            <consortium name="The Broad Institute Genomics Platform"/>
            <consortium name="The Broad Institute Genome Sequencing Center for Infectious Disease"/>
            <person name="Wu L."/>
            <person name="Ma J."/>
        </authorList>
    </citation>
    <scope>NUCLEOTIDE SEQUENCE [LARGE SCALE GENOMIC DNA]</scope>
    <source>
        <strain evidence="8 9">GX26</strain>
    </source>
</reference>